<dbReference type="EMBL" id="RRAZ01000010">
    <property type="protein sequence ID" value="RRH75551.1"/>
    <property type="molecule type" value="Genomic_DNA"/>
</dbReference>
<name>A0A3P3DN03_9RHOB</name>
<protein>
    <submittedName>
        <fullName evidence="3">Glutathione S-transferase family protein</fullName>
    </submittedName>
</protein>
<dbReference type="InterPro" id="IPR004046">
    <property type="entry name" value="GST_C"/>
</dbReference>
<dbReference type="Pfam" id="PF13417">
    <property type="entry name" value="GST_N_3"/>
    <property type="match status" value="1"/>
</dbReference>
<sequence>MYKVYGMSRSRTLRVLWMLEELGLPYEHFPVAPHDPELLKVSPAGKIPVLVTPDGVLTDSVAILQYLADTHGKFTIPPGSFDRPRQVALTLQILDELEGLIWTSARHSFILPPERRVAAVKESLRWEYARNEKAIADRLGEGPWLMGDEMTVPDFLLAHCLTWAKLAKMSSGDPRLDAWLTGVMARPAFQRASAKG</sequence>
<accession>A0A3P3DN03</accession>
<dbReference type="SUPFAM" id="SSF52833">
    <property type="entry name" value="Thioredoxin-like"/>
    <property type="match status" value="1"/>
</dbReference>
<dbReference type="PANTHER" id="PTHR44051">
    <property type="entry name" value="GLUTATHIONE S-TRANSFERASE-RELATED"/>
    <property type="match status" value="1"/>
</dbReference>
<feature type="domain" description="GST N-terminal" evidence="1">
    <location>
        <begin position="1"/>
        <end position="75"/>
    </location>
</feature>
<dbReference type="Proteomes" id="UP000282125">
    <property type="component" value="Unassembled WGS sequence"/>
</dbReference>
<dbReference type="SUPFAM" id="SSF47616">
    <property type="entry name" value="GST C-terminal domain-like"/>
    <property type="match status" value="1"/>
</dbReference>
<dbReference type="InterPro" id="IPR040079">
    <property type="entry name" value="Glutathione_S-Trfase"/>
</dbReference>
<keyword evidence="4" id="KW-1185">Reference proteome</keyword>
<dbReference type="Gene3D" id="1.20.1050.10">
    <property type="match status" value="1"/>
</dbReference>
<dbReference type="SFLD" id="SFLDS00019">
    <property type="entry name" value="Glutathione_Transferase_(cytos"/>
    <property type="match status" value="1"/>
</dbReference>
<evidence type="ECO:0000259" key="2">
    <source>
        <dbReference type="PROSITE" id="PS50405"/>
    </source>
</evidence>
<comment type="caution">
    <text evidence="3">The sequence shown here is derived from an EMBL/GenBank/DDBJ whole genome shotgun (WGS) entry which is preliminary data.</text>
</comment>
<dbReference type="Pfam" id="PF00043">
    <property type="entry name" value="GST_C"/>
    <property type="match status" value="1"/>
</dbReference>
<dbReference type="AlphaFoldDB" id="A0A3P3DN03"/>
<organism evidence="3 4">
    <name type="scientific">Falsigemmobacter faecalis</name>
    <dbReference type="NCBI Taxonomy" id="2488730"/>
    <lineage>
        <taxon>Bacteria</taxon>
        <taxon>Pseudomonadati</taxon>
        <taxon>Pseudomonadota</taxon>
        <taxon>Alphaproteobacteria</taxon>
        <taxon>Rhodobacterales</taxon>
        <taxon>Paracoccaceae</taxon>
        <taxon>Falsigemmobacter</taxon>
    </lineage>
</organism>
<evidence type="ECO:0000259" key="1">
    <source>
        <dbReference type="PROSITE" id="PS50404"/>
    </source>
</evidence>
<feature type="domain" description="GST C-terminal" evidence="2">
    <location>
        <begin position="83"/>
        <end position="196"/>
    </location>
</feature>
<keyword evidence="3" id="KW-0808">Transferase</keyword>
<proteinExistence type="predicted"/>
<dbReference type="InterPro" id="IPR004045">
    <property type="entry name" value="Glutathione_S-Trfase_N"/>
</dbReference>
<dbReference type="Gene3D" id="3.40.30.10">
    <property type="entry name" value="Glutaredoxin"/>
    <property type="match status" value="1"/>
</dbReference>
<evidence type="ECO:0000313" key="3">
    <source>
        <dbReference type="EMBL" id="RRH75551.1"/>
    </source>
</evidence>
<reference evidence="3 4" key="1">
    <citation type="submission" date="2018-11" db="EMBL/GenBank/DDBJ databases">
        <title>Gemmobacter sp. nov., YIM 102744-1 draft genome.</title>
        <authorList>
            <person name="Li G."/>
            <person name="Jiang Y."/>
        </authorList>
    </citation>
    <scope>NUCLEOTIDE SEQUENCE [LARGE SCALE GENOMIC DNA]</scope>
    <source>
        <strain evidence="3 4">YIM 102744-1</strain>
    </source>
</reference>
<dbReference type="GO" id="GO:0016740">
    <property type="term" value="F:transferase activity"/>
    <property type="evidence" value="ECO:0007669"/>
    <property type="project" value="UniProtKB-KW"/>
</dbReference>
<dbReference type="RefSeq" id="WP_124964614.1">
    <property type="nucleotide sequence ID" value="NZ_RRAZ01000010.1"/>
</dbReference>
<gene>
    <name evidence="3" type="ORF">EG244_08695</name>
</gene>
<evidence type="ECO:0000313" key="4">
    <source>
        <dbReference type="Proteomes" id="UP000282125"/>
    </source>
</evidence>
<dbReference type="InterPro" id="IPR010987">
    <property type="entry name" value="Glutathione-S-Trfase_C-like"/>
</dbReference>
<dbReference type="PROSITE" id="PS50405">
    <property type="entry name" value="GST_CTER"/>
    <property type="match status" value="1"/>
</dbReference>
<dbReference type="CDD" id="cd03046">
    <property type="entry name" value="GST_N_GTT1_like"/>
    <property type="match status" value="1"/>
</dbReference>
<dbReference type="SFLD" id="SFLDG00358">
    <property type="entry name" value="Main_(cytGST)"/>
    <property type="match status" value="1"/>
</dbReference>
<dbReference type="InterPro" id="IPR036249">
    <property type="entry name" value="Thioredoxin-like_sf"/>
</dbReference>
<dbReference type="PROSITE" id="PS50404">
    <property type="entry name" value="GST_NTER"/>
    <property type="match status" value="1"/>
</dbReference>
<dbReference type="PANTHER" id="PTHR44051:SF8">
    <property type="entry name" value="GLUTATHIONE S-TRANSFERASE GSTA"/>
    <property type="match status" value="1"/>
</dbReference>
<dbReference type="InterPro" id="IPR036282">
    <property type="entry name" value="Glutathione-S-Trfase_C_sf"/>
</dbReference>
<dbReference type="SFLD" id="SFLDG01150">
    <property type="entry name" value="Main.1:_Beta-like"/>
    <property type="match status" value="1"/>
</dbReference>
<dbReference type="OrthoDB" id="9810080at2"/>